<evidence type="ECO:0000313" key="1">
    <source>
        <dbReference type="EMBL" id="GHE09209.1"/>
    </source>
</evidence>
<keyword evidence="2" id="KW-1185">Reference proteome</keyword>
<gene>
    <name evidence="1" type="ORF">GCM10010339_60700</name>
</gene>
<accession>A0A918YPT6</accession>
<reference evidence="1" key="1">
    <citation type="journal article" date="2014" name="Int. J. Syst. Evol. Microbiol.">
        <title>Complete genome sequence of Corynebacterium casei LMG S-19264T (=DSM 44701T), isolated from a smear-ripened cheese.</title>
        <authorList>
            <consortium name="US DOE Joint Genome Institute (JGI-PGF)"/>
            <person name="Walter F."/>
            <person name="Albersmeier A."/>
            <person name="Kalinowski J."/>
            <person name="Ruckert C."/>
        </authorList>
    </citation>
    <scope>NUCLEOTIDE SEQUENCE</scope>
    <source>
        <strain evidence="1">JCM 4714</strain>
    </source>
</reference>
<dbReference type="EMBL" id="BMVG01000019">
    <property type="protein sequence ID" value="GHE09209.1"/>
    <property type="molecule type" value="Genomic_DNA"/>
</dbReference>
<protein>
    <submittedName>
        <fullName evidence="1">Uncharacterized protein</fullName>
    </submittedName>
</protein>
<name>A0A918YPT6_9ACTN</name>
<dbReference type="AlphaFoldDB" id="A0A918YPT6"/>
<evidence type="ECO:0000313" key="2">
    <source>
        <dbReference type="Proteomes" id="UP000655443"/>
    </source>
</evidence>
<reference evidence="1" key="2">
    <citation type="submission" date="2020-09" db="EMBL/GenBank/DDBJ databases">
        <authorList>
            <person name="Sun Q."/>
            <person name="Ohkuma M."/>
        </authorList>
    </citation>
    <scope>NUCLEOTIDE SEQUENCE</scope>
    <source>
        <strain evidence="1">JCM 4714</strain>
    </source>
</reference>
<proteinExistence type="predicted"/>
<comment type="caution">
    <text evidence="1">The sequence shown here is derived from an EMBL/GenBank/DDBJ whole genome shotgun (WGS) entry which is preliminary data.</text>
</comment>
<organism evidence="1 2">
    <name type="scientific">Streptomyces alanosinicus</name>
    <dbReference type="NCBI Taxonomy" id="68171"/>
    <lineage>
        <taxon>Bacteria</taxon>
        <taxon>Bacillati</taxon>
        <taxon>Actinomycetota</taxon>
        <taxon>Actinomycetes</taxon>
        <taxon>Kitasatosporales</taxon>
        <taxon>Streptomycetaceae</taxon>
        <taxon>Streptomyces</taxon>
    </lineage>
</organism>
<dbReference type="Proteomes" id="UP000655443">
    <property type="component" value="Unassembled WGS sequence"/>
</dbReference>
<sequence length="107" mass="11161">MALLLDQLPVSWAIRCARAALPEPSAAPEHATAADFDPPVHAVLDALPVLRAAPSLAGPRFTILCAPDQQVTVRHDANAADPTAPMALFLPTAPIATAYAVLRAYTA</sequence>